<dbReference type="SUPFAM" id="SSF53955">
    <property type="entry name" value="Lysozyme-like"/>
    <property type="match status" value="1"/>
</dbReference>
<keyword evidence="6" id="KW-1185">Reference proteome</keyword>
<dbReference type="Proteomes" id="UP000468531">
    <property type="component" value="Unassembled WGS sequence"/>
</dbReference>
<dbReference type="Pfam" id="PF01464">
    <property type="entry name" value="SLT"/>
    <property type="match status" value="1"/>
</dbReference>
<organism evidence="5 6">
    <name type="scientific">Bradyrhizobium uaiense</name>
    <dbReference type="NCBI Taxonomy" id="2594946"/>
    <lineage>
        <taxon>Bacteria</taxon>
        <taxon>Pseudomonadati</taxon>
        <taxon>Pseudomonadota</taxon>
        <taxon>Alphaproteobacteria</taxon>
        <taxon>Hyphomicrobiales</taxon>
        <taxon>Nitrobacteraceae</taxon>
        <taxon>Bradyrhizobium</taxon>
    </lineage>
</organism>
<dbReference type="PANTHER" id="PTHR37423">
    <property type="entry name" value="SOLUBLE LYTIC MUREIN TRANSGLYCOSYLASE-RELATED"/>
    <property type="match status" value="1"/>
</dbReference>
<evidence type="ECO:0000256" key="3">
    <source>
        <dbReference type="SAM" id="MobiDB-lite"/>
    </source>
</evidence>
<name>A0A6P1BN60_9BRAD</name>
<feature type="compositionally biased region" description="Basic and acidic residues" evidence="3">
    <location>
        <begin position="18"/>
        <end position="28"/>
    </location>
</feature>
<feature type="region of interest" description="Disordered" evidence="3">
    <location>
        <begin position="18"/>
        <end position="40"/>
    </location>
</feature>
<evidence type="ECO:0000256" key="1">
    <source>
        <dbReference type="ARBA" id="ARBA00007734"/>
    </source>
</evidence>
<evidence type="ECO:0000256" key="2">
    <source>
        <dbReference type="ARBA" id="ARBA00009387"/>
    </source>
</evidence>
<feature type="domain" description="Transglycosylase SLT" evidence="4">
    <location>
        <begin position="102"/>
        <end position="200"/>
    </location>
</feature>
<protein>
    <submittedName>
        <fullName evidence="5">Lytic transglycosylase domain-containing protein</fullName>
    </submittedName>
</protein>
<proteinExistence type="inferred from homology"/>
<dbReference type="Gene3D" id="1.10.530.10">
    <property type="match status" value="1"/>
</dbReference>
<comment type="caution">
    <text evidence="5">The sequence shown here is derived from an EMBL/GenBank/DDBJ whole genome shotgun (WGS) entry which is preliminary data.</text>
</comment>
<sequence>MRVLRVYPAIPRLDRLRDHSSVPADVRKPGGRSGGPNDQREAALRRTGASTIADLARSGVPVWVVVSLLLALTASDTTALAQNGSAALPAICRTNHTPPAFIEEASRRFAIPARWICSVLSIETAGDMHARSPKGAMGLMQIMPATWAELRQRYDLGSDPYDPRDNILAGTAYLRELLDRYGSRGVFAAYNAGPTRYEEHLAGAPLPDETRAYVAKLANLLGIQLPPTCTASWSSSAAATLFVERAERMEIRGRPTSFALSRYATIAISSPDVSQMAPRRTGVFLARSDSRALR</sequence>
<dbReference type="CDD" id="cd00254">
    <property type="entry name" value="LT-like"/>
    <property type="match status" value="1"/>
</dbReference>
<dbReference type="InterPro" id="IPR023346">
    <property type="entry name" value="Lysozyme-like_dom_sf"/>
</dbReference>
<comment type="similarity">
    <text evidence="1">Belongs to the transglycosylase Slt family.</text>
</comment>
<dbReference type="AlphaFoldDB" id="A0A6P1BN60"/>
<comment type="similarity">
    <text evidence="2">Belongs to the virb1 family.</text>
</comment>
<accession>A0A6P1BN60</accession>
<reference evidence="5 6" key="1">
    <citation type="journal article" date="2020" name="Arch. Microbiol.">
        <title>Bradyrhizobium uaiense sp. nov., a new highly efficient cowpea symbiont.</title>
        <authorList>
            <person name="Cabral Michel D."/>
            <person name="Azarias Guimaraes A."/>
            <person name="Martins da Costa E."/>
            <person name="Soares de Carvalho T."/>
            <person name="Balsanelli E."/>
            <person name="Willems A."/>
            <person name="Maltempi de Souza E."/>
            <person name="de Souza Moreira F.M."/>
        </authorList>
    </citation>
    <scope>NUCLEOTIDE SEQUENCE [LARGE SCALE GENOMIC DNA]</scope>
    <source>
        <strain evidence="5 6">UFLA 03-164</strain>
    </source>
</reference>
<dbReference type="PANTHER" id="PTHR37423:SF2">
    <property type="entry name" value="MEMBRANE-BOUND LYTIC MUREIN TRANSGLYCOSYLASE C"/>
    <property type="match status" value="1"/>
</dbReference>
<evidence type="ECO:0000259" key="4">
    <source>
        <dbReference type="Pfam" id="PF01464"/>
    </source>
</evidence>
<dbReference type="InterPro" id="IPR008258">
    <property type="entry name" value="Transglycosylase_SLT_dom_1"/>
</dbReference>
<evidence type="ECO:0000313" key="5">
    <source>
        <dbReference type="EMBL" id="NEU99987.1"/>
    </source>
</evidence>
<gene>
    <name evidence="5" type="ORF">FNJ47_30260</name>
</gene>
<dbReference type="EMBL" id="VKHP01000155">
    <property type="protein sequence ID" value="NEU99987.1"/>
    <property type="molecule type" value="Genomic_DNA"/>
</dbReference>
<evidence type="ECO:0000313" key="6">
    <source>
        <dbReference type="Proteomes" id="UP000468531"/>
    </source>
</evidence>